<dbReference type="EMBL" id="BSRI01000002">
    <property type="protein sequence ID" value="GLV59245.1"/>
    <property type="molecule type" value="Genomic_DNA"/>
</dbReference>
<name>A0ABQ6G059_9CHLR</name>
<dbReference type="SUPFAM" id="SSF48208">
    <property type="entry name" value="Six-hairpin glycosidases"/>
    <property type="match status" value="1"/>
</dbReference>
<evidence type="ECO:0000259" key="1">
    <source>
        <dbReference type="Pfam" id="PF14742"/>
    </source>
</evidence>
<dbReference type="InterPro" id="IPR008928">
    <property type="entry name" value="6-hairpin_glycosidase_sf"/>
</dbReference>
<comment type="caution">
    <text evidence="3">The sequence shown here is derived from an EMBL/GenBank/DDBJ whole genome shotgun (WGS) entry which is preliminary data.</text>
</comment>
<dbReference type="InterPro" id="IPR032856">
    <property type="entry name" value="GDE_N_bis"/>
</dbReference>
<reference evidence="3 4" key="1">
    <citation type="submission" date="2023-02" db="EMBL/GenBank/DDBJ databases">
        <title>Dictyobacter halimunensis sp. nov., a new member of the class Ktedonobacteria from forest soil in a geothermal area.</title>
        <authorList>
            <person name="Rachmania M.K."/>
            <person name="Ningsih F."/>
            <person name="Sakai Y."/>
            <person name="Yabe S."/>
            <person name="Yokota A."/>
            <person name="Sjamsuridzal W."/>
        </authorList>
    </citation>
    <scope>NUCLEOTIDE SEQUENCE [LARGE SCALE GENOMIC DNA]</scope>
    <source>
        <strain evidence="3 4">S3.2.2.5</strain>
    </source>
</reference>
<dbReference type="RefSeq" id="WP_338255799.1">
    <property type="nucleotide sequence ID" value="NZ_BSRI01000002.1"/>
</dbReference>
<accession>A0ABQ6G059</accession>
<organism evidence="3 4">
    <name type="scientific">Dictyobacter halimunensis</name>
    <dbReference type="NCBI Taxonomy" id="3026934"/>
    <lineage>
        <taxon>Bacteria</taxon>
        <taxon>Bacillati</taxon>
        <taxon>Chloroflexota</taxon>
        <taxon>Ktedonobacteria</taxon>
        <taxon>Ktedonobacterales</taxon>
        <taxon>Dictyobacteraceae</taxon>
        <taxon>Dictyobacter</taxon>
    </lineage>
</organism>
<dbReference type="Proteomes" id="UP001344906">
    <property type="component" value="Unassembled WGS sequence"/>
</dbReference>
<proteinExistence type="predicted"/>
<dbReference type="Pfam" id="PF22422">
    <property type="entry name" value="MGH1-like_GH"/>
    <property type="match status" value="1"/>
</dbReference>
<evidence type="ECO:0000313" key="4">
    <source>
        <dbReference type="Proteomes" id="UP001344906"/>
    </source>
</evidence>
<protein>
    <submittedName>
        <fullName evidence="3">Amylo-alpha-1,6-glucosidase</fullName>
    </submittedName>
</protein>
<sequence length="743" mass="85282">MTVEIRVGPPTITISQGRTFMVTTQAGEIMSSTDQGVYAIDTRFLSFYRMYINQVPLQVINSSQLTFYAARYHLTNPRIETEGGIIDEQTLRITINRIVHEGIHEDIDIANYTGKSIHFIFELSMRSDFADLFEVKSKHIIQRGREQTQWDAQSRQLYTTYDNKDFHRAMRYRILSDMPVGYANGRLRIEIALAPNQRWHTCCEMILEHGQHVRKPAPGTCSQSTRDMNATQALLTSGHEQSNDFEQRQQRWQENCTEVTTSNHHIYRMYQQAVEDMGALRIYDMDVSDEAWVPAAGVPWFVTLFGRDSLTVSYQNMAVAEGFARGALKRLAEYQAQERDDERDAQPGKIMHEIRFGELAHFHKVPFTPFYATADATILYLIILSETYRWTGDVELLKTYREVTEKCLHWIDHYGDLDGDGFQEYKSFSPYHYNNVSWKDAVDAVVYADGTPVKQPKGLCELQGYVYDAKTRMAEVFAALGDQERAQTLQQEAETLKRRFNKTFWMENEGCFAFGLDPDKKQITSIASNAGQCLWSGIADQDKAERTARRLLREDMWSGWGIRTLSRDNAAYNPFAYQRGSIWPQDNGIIADGFKRYGLAQEANHVIRGIFDAIERFDGYRPPEVFAGVQRAGEIDFPILYPAGANIPQAWATGSIFHMLRTILGLRADAPHKRLYVHPTLPHWLPDITLHRLRVGPCSITLRFWRQGEQSHWEVTEVQADHGTAQEDMIQVTGEDGQETDHA</sequence>
<feature type="domain" description="Mannosylglycerate hydrolase MGH1-like glycoside hydrolase" evidence="2">
    <location>
        <begin position="460"/>
        <end position="616"/>
    </location>
</feature>
<keyword evidence="4" id="KW-1185">Reference proteome</keyword>
<dbReference type="Gene3D" id="1.50.10.10">
    <property type="match status" value="1"/>
</dbReference>
<evidence type="ECO:0000259" key="2">
    <source>
        <dbReference type="Pfam" id="PF22422"/>
    </source>
</evidence>
<dbReference type="Pfam" id="PF14742">
    <property type="entry name" value="GDE_N_bis"/>
    <property type="match status" value="1"/>
</dbReference>
<gene>
    <name evidence="3" type="ORF">KDH_60720</name>
</gene>
<dbReference type="InterPro" id="IPR054491">
    <property type="entry name" value="MGH1-like_GH"/>
</dbReference>
<evidence type="ECO:0000313" key="3">
    <source>
        <dbReference type="EMBL" id="GLV59245.1"/>
    </source>
</evidence>
<feature type="domain" description="Putative glycogen debranching enzyme N-terminal" evidence="1">
    <location>
        <begin position="14"/>
        <end position="203"/>
    </location>
</feature>
<dbReference type="InterPro" id="IPR012341">
    <property type="entry name" value="6hp_glycosidase-like_sf"/>
</dbReference>